<dbReference type="SMART" id="SM00415">
    <property type="entry name" value="HSF"/>
    <property type="match status" value="1"/>
</dbReference>
<name>A0A7L1NZA2_RHICY</name>
<evidence type="ECO:0000313" key="7">
    <source>
        <dbReference type="EMBL" id="NXO05311.1"/>
    </source>
</evidence>
<evidence type="ECO:0000256" key="1">
    <source>
        <dbReference type="ARBA" id="ARBA00004123"/>
    </source>
</evidence>
<evidence type="ECO:0000313" key="8">
    <source>
        <dbReference type="Proteomes" id="UP000565785"/>
    </source>
</evidence>
<accession>A0A7L1NZA2</accession>
<keyword evidence="8" id="KW-1185">Reference proteome</keyword>
<dbReference type="OrthoDB" id="6418155at2759"/>
<comment type="subcellular location">
    <subcellularLocation>
        <location evidence="1">Nucleus</location>
    </subcellularLocation>
</comment>
<reference evidence="7 8" key="1">
    <citation type="submission" date="2019-09" db="EMBL/GenBank/DDBJ databases">
        <title>Bird 10,000 Genomes (B10K) Project - Family phase.</title>
        <authorList>
            <person name="Zhang G."/>
        </authorList>
    </citation>
    <scope>NUCLEOTIDE SEQUENCE [LARGE SCALE GENOMIC DNA]</scope>
    <source>
        <strain evidence="7">B10K-DU-002-35</strain>
        <tissue evidence="7">Muscle</tissue>
    </source>
</reference>
<comment type="caution">
    <text evidence="7">The sequence shown here is derived from an EMBL/GenBank/DDBJ whole genome shotgun (WGS) entry which is preliminary data.</text>
</comment>
<dbReference type="InterPro" id="IPR036388">
    <property type="entry name" value="WH-like_DNA-bd_sf"/>
</dbReference>
<feature type="non-terminal residue" evidence="7">
    <location>
        <position position="1"/>
    </location>
</feature>
<dbReference type="PANTHER" id="PTHR10015:SF278">
    <property type="entry name" value="HEAT SHOCK FACTOR PROTEIN 5"/>
    <property type="match status" value="1"/>
</dbReference>
<dbReference type="PANTHER" id="PTHR10015">
    <property type="entry name" value="HEAT SHOCK TRANSCRIPTION FACTOR"/>
    <property type="match status" value="1"/>
</dbReference>
<organism evidence="7 8">
    <name type="scientific">Rhinopomastus cyanomelas</name>
    <name type="common">Common scimitarbill</name>
    <dbReference type="NCBI Taxonomy" id="113115"/>
    <lineage>
        <taxon>Eukaryota</taxon>
        <taxon>Metazoa</taxon>
        <taxon>Chordata</taxon>
        <taxon>Craniata</taxon>
        <taxon>Vertebrata</taxon>
        <taxon>Euteleostomi</taxon>
        <taxon>Archelosauria</taxon>
        <taxon>Archosauria</taxon>
        <taxon>Dinosauria</taxon>
        <taxon>Saurischia</taxon>
        <taxon>Theropoda</taxon>
        <taxon>Coelurosauria</taxon>
        <taxon>Aves</taxon>
        <taxon>Neognathae</taxon>
        <taxon>Neoaves</taxon>
        <taxon>Telluraves</taxon>
        <taxon>Coraciimorphae</taxon>
        <taxon>Bucerotiformes</taxon>
        <taxon>Rhinopomastidae</taxon>
        <taxon>Rhinopomastus</taxon>
    </lineage>
</organism>
<protein>
    <submittedName>
        <fullName evidence="7">HSF5 protein</fullName>
    </submittedName>
</protein>
<gene>
    <name evidence="7" type="primary">Hsf5_2</name>
    <name evidence="7" type="ORF">RHICYA_R01388</name>
</gene>
<keyword evidence="4" id="KW-0539">Nucleus</keyword>
<evidence type="ECO:0000259" key="6">
    <source>
        <dbReference type="SMART" id="SM00415"/>
    </source>
</evidence>
<dbReference type="Proteomes" id="UP000565785">
    <property type="component" value="Unassembled WGS sequence"/>
</dbReference>
<comment type="similarity">
    <text evidence="2 5">Belongs to the HSF family.</text>
</comment>
<dbReference type="GO" id="GO:0005634">
    <property type="term" value="C:nucleus"/>
    <property type="evidence" value="ECO:0007669"/>
    <property type="project" value="UniProtKB-SubCell"/>
</dbReference>
<evidence type="ECO:0000256" key="5">
    <source>
        <dbReference type="RuleBase" id="RU004020"/>
    </source>
</evidence>
<evidence type="ECO:0000256" key="3">
    <source>
        <dbReference type="ARBA" id="ARBA00023125"/>
    </source>
</evidence>
<feature type="domain" description="HSF-type DNA-binding" evidence="6">
    <location>
        <begin position="5"/>
        <end position="118"/>
    </location>
</feature>
<evidence type="ECO:0000256" key="2">
    <source>
        <dbReference type="ARBA" id="ARBA00006403"/>
    </source>
</evidence>
<evidence type="ECO:0000256" key="4">
    <source>
        <dbReference type="ARBA" id="ARBA00023242"/>
    </source>
</evidence>
<dbReference type="EMBL" id="VXBP01010688">
    <property type="protein sequence ID" value="NXO05311.1"/>
    <property type="molecule type" value="Genomic_DNA"/>
</dbReference>
<proteinExistence type="inferred from homology"/>
<dbReference type="GO" id="GO:0003700">
    <property type="term" value="F:DNA-binding transcription factor activity"/>
    <property type="evidence" value="ECO:0007669"/>
    <property type="project" value="InterPro"/>
</dbReference>
<dbReference type="InterPro" id="IPR000232">
    <property type="entry name" value="HSF_DNA-bd"/>
</dbReference>
<keyword evidence="3" id="KW-0238">DNA-binding</keyword>
<dbReference type="InterPro" id="IPR036390">
    <property type="entry name" value="WH_DNA-bd_sf"/>
</dbReference>
<dbReference type="Gene3D" id="1.10.10.10">
    <property type="entry name" value="Winged helix-like DNA-binding domain superfamily/Winged helix DNA-binding domain"/>
    <property type="match status" value="1"/>
</dbReference>
<dbReference type="SUPFAM" id="SSF46785">
    <property type="entry name" value="Winged helix' DNA-binding domain"/>
    <property type="match status" value="1"/>
</dbReference>
<dbReference type="AlphaFoldDB" id="A0A7L1NZA2"/>
<dbReference type="GO" id="GO:0043565">
    <property type="term" value="F:sequence-specific DNA binding"/>
    <property type="evidence" value="ECO:0007669"/>
    <property type="project" value="InterPro"/>
</dbReference>
<sequence>PSSLNPDYFPAKLWQLVNNPKVASVQWDGRGEGLLIDEHLFLREVLEPEKVDCLFKTKSFPSFIRQLNLYGFHKVAKHPVTAWTGAGDAAGTGWFQHHFWNRHFQQHRPELLAHIKRLTKTNKAKL</sequence>
<feature type="non-terminal residue" evidence="7">
    <location>
        <position position="126"/>
    </location>
</feature>
<dbReference type="Pfam" id="PF00447">
    <property type="entry name" value="HSF_DNA-bind"/>
    <property type="match status" value="1"/>
</dbReference>